<accession>A0A9Q1GJH4</accession>
<dbReference type="Proteomes" id="UP001153076">
    <property type="component" value="Unassembled WGS sequence"/>
</dbReference>
<feature type="compositionally biased region" description="Basic and acidic residues" evidence="1">
    <location>
        <begin position="279"/>
        <end position="301"/>
    </location>
</feature>
<dbReference type="CDD" id="cd00303">
    <property type="entry name" value="retropepsin_like"/>
    <property type="match status" value="1"/>
</dbReference>
<dbReference type="Gene3D" id="2.40.70.10">
    <property type="entry name" value="Acid Proteases"/>
    <property type="match status" value="1"/>
</dbReference>
<feature type="region of interest" description="Disordered" evidence="1">
    <location>
        <begin position="218"/>
        <end position="306"/>
    </location>
</feature>
<feature type="compositionally biased region" description="Low complexity" evidence="1">
    <location>
        <begin position="250"/>
        <end position="271"/>
    </location>
</feature>
<protein>
    <submittedName>
        <fullName evidence="2">Uncharacterized protein</fullName>
    </submittedName>
</protein>
<keyword evidence="3" id="KW-1185">Reference proteome</keyword>
<evidence type="ECO:0000256" key="1">
    <source>
        <dbReference type="SAM" id="MobiDB-lite"/>
    </source>
</evidence>
<comment type="caution">
    <text evidence="2">The sequence shown here is derived from an EMBL/GenBank/DDBJ whole genome shotgun (WGS) entry which is preliminary data.</text>
</comment>
<feature type="compositionally biased region" description="Basic residues" evidence="1">
    <location>
        <begin position="13"/>
        <end position="24"/>
    </location>
</feature>
<dbReference type="PANTHER" id="PTHR33240">
    <property type="entry name" value="OS08G0508500 PROTEIN"/>
    <property type="match status" value="1"/>
</dbReference>
<dbReference type="OrthoDB" id="1216022at2759"/>
<reference evidence="2" key="1">
    <citation type="submission" date="2022-04" db="EMBL/GenBank/DDBJ databases">
        <title>Carnegiea gigantea Genome sequencing and assembly v2.</title>
        <authorList>
            <person name="Copetti D."/>
            <person name="Sanderson M.J."/>
            <person name="Burquez A."/>
            <person name="Wojciechowski M.F."/>
        </authorList>
    </citation>
    <scope>NUCLEOTIDE SEQUENCE</scope>
    <source>
        <strain evidence="2">SGP5-SGP5p</strain>
        <tissue evidence="2">Aerial part</tissue>
    </source>
</reference>
<gene>
    <name evidence="2" type="ORF">Cgig2_020755</name>
</gene>
<sequence>MQHTLDELPGSKNKSKPRGLKVKPLKNDGLLSSALTASAHEVPFRRRTTQECSTEVVATIARGYKKGITRSAWKAQLQGAQHVLTIEQGTWFTVPTMAFGGREAPHLTSSYNDPLVVEMKVASAIIQRILIDTGSLVDVITWDCLKKLTYLGRDIIPLVHPILGFGAQEVNPTRVIHLPLCFEDEVKEKNSEVDFLAVDVPRAYNIILGRPTLHKVKARKGDSDIRKQKIKTRVGYTSSSPSLSPPPSSTAPWPSSSEVPASPSEGVVPSSLRSSPSTKGERNIKGSEHGIRKKRREEEGTLHTSTIATSSLVTLNGSEELEGARSQELVKSWTTHIWRLDQPLGSLSGVPEHQLRLFLWPEKRHAEALGY</sequence>
<evidence type="ECO:0000313" key="3">
    <source>
        <dbReference type="Proteomes" id="UP001153076"/>
    </source>
</evidence>
<dbReference type="PANTHER" id="PTHR33240:SF17">
    <property type="entry name" value="EUKARYOTIC PEPTIDE CHAIN RELEASE FACTOR GTP-BINDING SUBUNIT-LIKE"/>
    <property type="match status" value="1"/>
</dbReference>
<proteinExistence type="predicted"/>
<dbReference type="InterPro" id="IPR021109">
    <property type="entry name" value="Peptidase_aspartic_dom_sf"/>
</dbReference>
<feature type="region of interest" description="Disordered" evidence="1">
    <location>
        <begin position="1"/>
        <end position="25"/>
    </location>
</feature>
<organism evidence="2 3">
    <name type="scientific">Carnegiea gigantea</name>
    <dbReference type="NCBI Taxonomy" id="171969"/>
    <lineage>
        <taxon>Eukaryota</taxon>
        <taxon>Viridiplantae</taxon>
        <taxon>Streptophyta</taxon>
        <taxon>Embryophyta</taxon>
        <taxon>Tracheophyta</taxon>
        <taxon>Spermatophyta</taxon>
        <taxon>Magnoliopsida</taxon>
        <taxon>eudicotyledons</taxon>
        <taxon>Gunneridae</taxon>
        <taxon>Pentapetalae</taxon>
        <taxon>Caryophyllales</taxon>
        <taxon>Cactineae</taxon>
        <taxon>Cactaceae</taxon>
        <taxon>Cactoideae</taxon>
        <taxon>Echinocereeae</taxon>
        <taxon>Carnegiea</taxon>
    </lineage>
</organism>
<name>A0A9Q1GJH4_9CARY</name>
<evidence type="ECO:0000313" key="2">
    <source>
        <dbReference type="EMBL" id="KAJ8420599.1"/>
    </source>
</evidence>
<dbReference type="AlphaFoldDB" id="A0A9Q1GJH4"/>
<dbReference type="EMBL" id="JAKOGI010003321">
    <property type="protein sequence ID" value="KAJ8420599.1"/>
    <property type="molecule type" value="Genomic_DNA"/>
</dbReference>